<comment type="similarity">
    <text evidence="1">Belongs to the peptidase A1 family.</text>
</comment>
<dbReference type="STRING" id="7395.A0A1A9UMN0"/>
<evidence type="ECO:0000256" key="1">
    <source>
        <dbReference type="ARBA" id="ARBA00007447"/>
    </source>
</evidence>
<evidence type="ECO:0000259" key="9">
    <source>
        <dbReference type="PROSITE" id="PS51767"/>
    </source>
</evidence>
<evidence type="ECO:0000256" key="6">
    <source>
        <dbReference type="ARBA" id="ARBA00023180"/>
    </source>
</evidence>
<dbReference type="Gene3D" id="2.60.40.1960">
    <property type="match status" value="1"/>
</dbReference>
<feature type="disulfide bond" evidence="8">
    <location>
        <begin position="131"/>
        <end position="138"/>
    </location>
</feature>
<protein>
    <recommendedName>
        <fullName evidence="9">Peptidase A1 domain-containing protein</fullName>
    </recommendedName>
</protein>
<keyword evidence="5 8" id="KW-1015">Disulfide bond</keyword>
<keyword evidence="3" id="KW-0064">Aspartyl protease</keyword>
<reference evidence="10" key="1">
    <citation type="submission" date="2020-05" db="UniProtKB">
        <authorList>
            <consortium name="EnsemblMetazoa"/>
        </authorList>
    </citation>
    <scope>IDENTIFICATION</scope>
    <source>
        <strain evidence="10">TTRI</strain>
    </source>
</reference>
<keyword evidence="4" id="KW-0378">Hydrolase</keyword>
<evidence type="ECO:0000313" key="11">
    <source>
        <dbReference type="Proteomes" id="UP000078200"/>
    </source>
</evidence>
<dbReference type="PANTHER" id="PTHR47966">
    <property type="entry name" value="BETA-SITE APP-CLEAVING ENZYME, ISOFORM A-RELATED"/>
    <property type="match status" value="1"/>
</dbReference>
<evidence type="ECO:0000256" key="3">
    <source>
        <dbReference type="ARBA" id="ARBA00022750"/>
    </source>
</evidence>
<keyword evidence="2" id="KW-0645">Protease</keyword>
<evidence type="ECO:0000256" key="4">
    <source>
        <dbReference type="ARBA" id="ARBA00022801"/>
    </source>
</evidence>
<dbReference type="GO" id="GO:0006508">
    <property type="term" value="P:proteolysis"/>
    <property type="evidence" value="ECO:0007669"/>
    <property type="project" value="UniProtKB-KW"/>
</dbReference>
<dbReference type="FunFam" id="2.40.70.10:FF:000008">
    <property type="entry name" value="Cathepsin D"/>
    <property type="match status" value="1"/>
</dbReference>
<evidence type="ECO:0000256" key="7">
    <source>
        <dbReference type="PIRSR" id="PIRSR601461-1"/>
    </source>
</evidence>
<evidence type="ECO:0000256" key="5">
    <source>
        <dbReference type="ARBA" id="ARBA00023157"/>
    </source>
</evidence>
<dbReference type="PANTHER" id="PTHR47966:SF51">
    <property type="entry name" value="BETA-SITE APP-CLEAVING ENZYME, ISOFORM A-RELATED"/>
    <property type="match status" value="1"/>
</dbReference>
<dbReference type="FunFam" id="2.40.70.10:FF:000002">
    <property type="entry name" value="Vacuolar aspartic proteinase"/>
    <property type="match status" value="1"/>
</dbReference>
<keyword evidence="11" id="KW-1185">Reference proteome</keyword>
<dbReference type="GO" id="GO:0004190">
    <property type="term" value="F:aspartic-type endopeptidase activity"/>
    <property type="evidence" value="ECO:0007669"/>
    <property type="project" value="UniProtKB-KW"/>
</dbReference>
<sequence>MMEVLRPGITTFAIPTLWQTQPTPPKQPSIGTYWLSIMLKALLILCGSLLLCEAGLVKIPLIKFVEEKSLSHELQKLQIKFNITDIATIPPKYHYLDFSFYGKISIGTPPQDFLVLFDTGSHLLWVPLKPCTQDNETCRRHRQYDPEKSQTYKPNGEPFFMIYESGYLSGHLVEDTVSLAGEEVKNVTFGVATDRPEDTFRYAPYDGVMGMSFFNSSLHYAQPIFYGLMKQHKLEENVFSFYYLRNGSTRLGGELTLGGVNPDHFEGQLHYVDISRKFYWQFEVKSAHVNKRQVCKKCQVIADTGCNGIGLPRDDYQRVNRAIGATIDPETYQYVVNCSKINQLPEVTFKIGDGVFTLSGQDYIKYLNKRCVSGFHNIGSAKFWILGDLFIGKYYTVFDFDKSRVGFAKTKENIPITI</sequence>
<keyword evidence="6" id="KW-0325">Glycoprotein</keyword>
<feature type="domain" description="Peptidase A1" evidence="9">
    <location>
        <begin position="100"/>
        <end position="408"/>
    </location>
</feature>
<evidence type="ECO:0000256" key="8">
    <source>
        <dbReference type="PIRSR" id="PIRSR601461-2"/>
    </source>
</evidence>
<dbReference type="Pfam" id="PF00026">
    <property type="entry name" value="Asp"/>
    <property type="match status" value="1"/>
</dbReference>
<dbReference type="SUPFAM" id="SSF50630">
    <property type="entry name" value="Acid proteases"/>
    <property type="match status" value="1"/>
</dbReference>
<dbReference type="InterPro" id="IPR033121">
    <property type="entry name" value="PEPTIDASE_A1"/>
</dbReference>
<evidence type="ECO:0000313" key="10">
    <source>
        <dbReference type="EnsemblMetazoa" id="GAUT009535-PA"/>
    </source>
</evidence>
<organism evidence="10 11">
    <name type="scientific">Glossina austeni</name>
    <name type="common">Savannah tsetse fly</name>
    <dbReference type="NCBI Taxonomy" id="7395"/>
    <lineage>
        <taxon>Eukaryota</taxon>
        <taxon>Metazoa</taxon>
        <taxon>Ecdysozoa</taxon>
        <taxon>Arthropoda</taxon>
        <taxon>Hexapoda</taxon>
        <taxon>Insecta</taxon>
        <taxon>Pterygota</taxon>
        <taxon>Neoptera</taxon>
        <taxon>Endopterygota</taxon>
        <taxon>Diptera</taxon>
        <taxon>Brachycera</taxon>
        <taxon>Muscomorpha</taxon>
        <taxon>Hippoboscoidea</taxon>
        <taxon>Glossinidae</taxon>
        <taxon>Glossina</taxon>
    </lineage>
</organism>
<accession>A0A1A9UMN0</accession>
<evidence type="ECO:0000256" key="2">
    <source>
        <dbReference type="ARBA" id="ARBA00022670"/>
    </source>
</evidence>
<dbReference type="VEuPathDB" id="VectorBase:GAUT009535"/>
<dbReference type="Gene3D" id="2.40.70.10">
    <property type="entry name" value="Acid Proteases"/>
    <property type="match status" value="2"/>
</dbReference>
<dbReference type="AlphaFoldDB" id="A0A1A9UMN0"/>
<dbReference type="PROSITE" id="PS51767">
    <property type="entry name" value="PEPTIDASE_A1"/>
    <property type="match status" value="1"/>
</dbReference>
<dbReference type="EnsemblMetazoa" id="GAUT009535-RA">
    <property type="protein sequence ID" value="GAUT009535-PA"/>
    <property type="gene ID" value="GAUT009535"/>
</dbReference>
<dbReference type="InterPro" id="IPR001461">
    <property type="entry name" value="Aspartic_peptidase_A1"/>
</dbReference>
<feature type="active site" evidence="7">
    <location>
        <position position="303"/>
    </location>
</feature>
<feature type="disulfide bond" evidence="8">
    <location>
        <begin position="338"/>
        <end position="371"/>
    </location>
</feature>
<proteinExistence type="inferred from homology"/>
<name>A0A1A9UMN0_GLOAU</name>
<dbReference type="Proteomes" id="UP000078200">
    <property type="component" value="Unassembled WGS sequence"/>
</dbReference>
<dbReference type="PRINTS" id="PR00792">
    <property type="entry name" value="PEPSIN"/>
</dbReference>
<dbReference type="InterPro" id="IPR021109">
    <property type="entry name" value="Peptidase_aspartic_dom_sf"/>
</dbReference>
<feature type="active site" evidence="7">
    <location>
        <position position="118"/>
    </location>
</feature>